<dbReference type="InterPro" id="IPR024524">
    <property type="entry name" value="DUF3800"/>
</dbReference>
<dbReference type="Pfam" id="PF12686">
    <property type="entry name" value="DUF3800"/>
    <property type="match status" value="1"/>
</dbReference>
<organism evidence="1 2">
    <name type="scientific">Xanthomonas vasicola</name>
    <dbReference type="NCBI Taxonomy" id="56459"/>
    <lineage>
        <taxon>Bacteria</taxon>
        <taxon>Pseudomonadati</taxon>
        <taxon>Pseudomonadota</taxon>
        <taxon>Gammaproteobacteria</taxon>
        <taxon>Lysobacterales</taxon>
        <taxon>Lysobacteraceae</taxon>
        <taxon>Xanthomonas</taxon>
    </lineage>
</organism>
<dbReference type="RefSeq" id="WP_125523547.1">
    <property type="nucleotide sequence ID" value="NZ_JAUPCK020000051.1"/>
</dbReference>
<accession>A0ABD7S5G8</accession>
<keyword evidence="2" id="KW-1185">Reference proteome</keyword>
<protein>
    <recommendedName>
        <fullName evidence="3">DUF3800 domain-containing protein</fullName>
    </recommendedName>
</protein>
<reference evidence="2" key="1">
    <citation type="journal article" date="2020" name="Phytopathology">
        <title>Genomic acquisitions in emerging populations of Xanthomonas vasicola pv. vasculorum infecting corn in the U.S. and Argentina.</title>
        <authorList>
            <person name="Perez-Quintero A.L."/>
        </authorList>
    </citation>
    <scope>NUCLEOTIDE SEQUENCE [LARGE SCALE GENOMIC DNA]</scope>
    <source>
        <strain evidence="2">Xvh-L</strain>
    </source>
</reference>
<dbReference type="Proteomes" id="UP000320455">
    <property type="component" value="Unassembled WGS sequence"/>
</dbReference>
<comment type="caution">
    <text evidence="1">The sequence shown here is derived from an EMBL/GenBank/DDBJ whole genome shotgun (WGS) entry which is preliminary data.</text>
</comment>
<dbReference type="AlphaFoldDB" id="A0ABD7S5G8"/>
<name>A0ABD7S5G8_XANVA</name>
<proteinExistence type="predicted"/>
<sequence>MAYDLSAGELAPFDPSVHGTEKRLIIYYDETNNVRKLLLTDNGFNVSRYDNFVLGGVEVNEEADVICLDDLRNILRIQSSASEIKFDLVAKGDFERVLESKKLTNFFKWLLNRKINIHYTNMNILHWSILDIIESIVANDCFSNYIPFHRELKNELHRIVVRNVLDFLALLKSFDYPNIDRSTTSYFIKEIRGFLEKNTPPNQNQATFILKDLLLNAQSLPELAFLVDETPNHLINGFQNIFLNRIARFKNSVHIFDEEPTIQSAIDGIRIMDGDKPVNFSFADSKLVPGIQLSDVVTGFLGKYFTFIERTSPSVLIQKKNNLTSVQRENLKLFKELTDQSDTFSNGLLFKITTLDSEWKADYFLFGRKLPPHLKPN</sequence>
<evidence type="ECO:0000313" key="2">
    <source>
        <dbReference type="Proteomes" id="UP000320455"/>
    </source>
</evidence>
<evidence type="ECO:0000313" key="1">
    <source>
        <dbReference type="EMBL" id="TWQ49620.1"/>
    </source>
</evidence>
<gene>
    <name evidence="1" type="ORF">FQK01_21360</name>
</gene>
<dbReference type="EMBL" id="VOCK01000062">
    <property type="protein sequence ID" value="TWQ49620.1"/>
    <property type="molecule type" value="Genomic_DNA"/>
</dbReference>
<evidence type="ECO:0008006" key="3">
    <source>
        <dbReference type="Google" id="ProtNLM"/>
    </source>
</evidence>